<dbReference type="GO" id="GO:0032259">
    <property type="term" value="P:methylation"/>
    <property type="evidence" value="ECO:0007669"/>
    <property type="project" value="UniProtKB-KW"/>
</dbReference>
<dbReference type="PANTHER" id="PTHR43712:SF2">
    <property type="entry name" value="O-METHYLTRANSFERASE CICE"/>
    <property type="match status" value="1"/>
</dbReference>
<evidence type="ECO:0000313" key="7">
    <source>
        <dbReference type="EMBL" id="NDL55835.1"/>
    </source>
</evidence>
<dbReference type="PANTHER" id="PTHR43712">
    <property type="entry name" value="PUTATIVE (AFU_ORTHOLOGUE AFUA_4G14580)-RELATED"/>
    <property type="match status" value="1"/>
</dbReference>
<keyword evidence="3" id="KW-0949">S-adenosyl-L-methionine</keyword>
<keyword evidence="2 7" id="KW-0808">Transferase</keyword>
<proteinExistence type="predicted"/>
<reference evidence="7 8" key="1">
    <citation type="submission" date="2019-11" db="EMBL/GenBank/DDBJ databases">
        <authorList>
            <person name="Li X.-J."/>
            <person name="Feng X.-M."/>
        </authorList>
    </citation>
    <scope>NUCLEOTIDE SEQUENCE [LARGE SCALE GENOMIC DNA]</scope>
    <source>
        <strain evidence="7 8">XMNu-373</strain>
    </source>
</reference>
<feature type="domain" description="O-methyltransferase C-terminal" evidence="5">
    <location>
        <begin position="125"/>
        <end position="331"/>
    </location>
</feature>
<dbReference type="CDD" id="cd02440">
    <property type="entry name" value="AdoMet_MTases"/>
    <property type="match status" value="1"/>
</dbReference>
<dbReference type="SUPFAM" id="SSF46785">
    <property type="entry name" value="Winged helix' DNA-binding domain"/>
    <property type="match status" value="1"/>
</dbReference>
<dbReference type="Pfam" id="PF00891">
    <property type="entry name" value="Methyltransf_2"/>
    <property type="match status" value="1"/>
</dbReference>
<dbReference type="InterPro" id="IPR029063">
    <property type="entry name" value="SAM-dependent_MTases_sf"/>
</dbReference>
<dbReference type="InterPro" id="IPR012967">
    <property type="entry name" value="COMT_dimerisation"/>
</dbReference>
<comment type="caution">
    <text evidence="7">The sequence shown here is derived from an EMBL/GenBank/DDBJ whole genome shotgun (WGS) entry which is preliminary data.</text>
</comment>
<feature type="domain" description="O-methyltransferase dimerisation" evidence="6">
    <location>
        <begin position="32"/>
        <end position="100"/>
    </location>
</feature>
<evidence type="ECO:0000256" key="3">
    <source>
        <dbReference type="ARBA" id="ARBA00022691"/>
    </source>
</evidence>
<dbReference type="Gene3D" id="1.10.10.10">
    <property type="entry name" value="Winged helix-like DNA-binding domain superfamily/Winged helix DNA-binding domain"/>
    <property type="match status" value="1"/>
</dbReference>
<dbReference type="RefSeq" id="WP_162448505.1">
    <property type="nucleotide sequence ID" value="NZ_WLZY01000001.1"/>
</dbReference>
<dbReference type="Gene3D" id="1.10.287.1350">
    <property type="match status" value="1"/>
</dbReference>
<keyword evidence="1 7" id="KW-0489">Methyltransferase</keyword>
<evidence type="ECO:0000256" key="2">
    <source>
        <dbReference type="ARBA" id="ARBA00022679"/>
    </source>
</evidence>
<evidence type="ECO:0000256" key="4">
    <source>
        <dbReference type="PIRSR" id="PIRSR005739-1"/>
    </source>
</evidence>
<dbReference type="AlphaFoldDB" id="A0A7K3LXU7"/>
<name>A0A7K3LXU7_9ACTN</name>
<accession>A0A7K3LXU7</accession>
<dbReference type="PIRSF" id="PIRSF005739">
    <property type="entry name" value="O-mtase"/>
    <property type="match status" value="1"/>
</dbReference>
<keyword evidence="8" id="KW-1185">Reference proteome</keyword>
<dbReference type="EMBL" id="WLZY01000001">
    <property type="protein sequence ID" value="NDL55835.1"/>
    <property type="molecule type" value="Genomic_DNA"/>
</dbReference>
<dbReference type="InterPro" id="IPR036388">
    <property type="entry name" value="WH-like_DNA-bd_sf"/>
</dbReference>
<evidence type="ECO:0000313" key="8">
    <source>
        <dbReference type="Proteomes" id="UP000460435"/>
    </source>
</evidence>
<dbReference type="Gene3D" id="3.40.50.150">
    <property type="entry name" value="Vaccinia Virus protein VP39"/>
    <property type="match status" value="1"/>
</dbReference>
<dbReference type="InterPro" id="IPR001077">
    <property type="entry name" value="COMT_C"/>
</dbReference>
<dbReference type="Pfam" id="PF08100">
    <property type="entry name" value="Dimerisation"/>
    <property type="match status" value="1"/>
</dbReference>
<dbReference type="SUPFAM" id="SSF53335">
    <property type="entry name" value="S-adenosyl-L-methionine-dependent methyltransferases"/>
    <property type="match status" value="1"/>
</dbReference>
<dbReference type="InterPro" id="IPR036390">
    <property type="entry name" value="WH_DNA-bd_sf"/>
</dbReference>
<protein>
    <submittedName>
        <fullName evidence="7">Methyltransferase</fullName>
    </submittedName>
</protein>
<evidence type="ECO:0000259" key="5">
    <source>
        <dbReference type="Pfam" id="PF00891"/>
    </source>
</evidence>
<sequence>MNNDDVTGAAGTQPGPSEADHAWRLWQLSDLTTPWALRVVVTLGVADLLVDGPVDAALLAKRTGADSGALARLLRHLAARGVFFEVAPGLFELNDAARCLRAGHPSRMHEWLSMDGAAGRMDQAYAQLLSSVRTGGAAYAEMHGRSFYDDLEADPELHRSFDELMSQDSVDYGSMVDHLDWSGVRHVVDVGGGQGELLVYLLARHPHLRGSLFELAGTAEQAPALLATNGVSDRCEVVTGSFFDEVRPSGADTYLLASVLHNWNDSDATEILRRTAQAAGPGGRIVVFEGCVDDTTDQSWATHLDLKMLVLLGGRERTAEEFQDLARDAGLSVAGVTRTSRGPFALPFAVMELVVDDHS</sequence>
<feature type="active site" description="Proton acceptor" evidence="4">
    <location>
        <position position="261"/>
    </location>
</feature>
<dbReference type="InterPro" id="IPR016461">
    <property type="entry name" value="COMT-like"/>
</dbReference>
<dbReference type="PROSITE" id="PS51683">
    <property type="entry name" value="SAM_OMT_II"/>
    <property type="match status" value="1"/>
</dbReference>
<dbReference type="Proteomes" id="UP000460435">
    <property type="component" value="Unassembled WGS sequence"/>
</dbReference>
<dbReference type="GO" id="GO:0008171">
    <property type="term" value="F:O-methyltransferase activity"/>
    <property type="evidence" value="ECO:0007669"/>
    <property type="project" value="InterPro"/>
</dbReference>
<gene>
    <name evidence="7" type="ORF">F7O44_01990</name>
</gene>
<dbReference type="GO" id="GO:0046983">
    <property type="term" value="F:protein dimerization activity"/>
    <property type="evidence" value="ECO:0007669"/>
    <property type="project" value="InterPro"/>
</dbReference>
<evidence type="ECO:0000259" key="6">
    <source>
        <dbReference type="Pfam" id="PF08100"/>
    </source>
</evidence>
<evidence type="ECO:0000256" key="1">
    <source>
        <dbReference type="ARBA" id="ARBA00022603"/>
    </source>
</evidence>
<organism evidence="7 8">
    <name type="scientific">Phytoactinopolyspora mesophila</name>
    <dbReference type="NCBI Taxonomy" id="2650750"/>
    <lineage>
        <taxon>Bacteria</taxon>
        <taxon>Bacillati</taxon>
        <taxon>Actinomycetota</taxon>
        <taxon>Actinomycetes</taxon>
        <taxon>Jiangellales</taxon>
        <taxon>Jiangellaceae</taxon>
        <taxon>Phytoactinopolyspora</taxon>
    </lineage>
</organism>